<reference evidence="4 5" key="1">
    <citation type="submission" date="2016-10" db="EMBL/GenBank/DDBJ databases">
        <authorList>
            <person name="Varghese N."/>
            <person name="Submissions S."/>
        </authorList>
    </citation>
    <scope>NUCLEOTIDE SEQUENCE [LARGE SCALE GENOMIC DNA]</scope>
    <source>
        <strain evidence="4 5">DSM 21619</strain>
    </source>
</reference>
<feature type="domain" description="N-acetyltransferase" evidence="3">
    <location>
        <begin position="1"/>
        <end position="169"/>
    </location>
</feature>
<dbReference type="GO" id="GO:0016747">
    <property type="term" value="F:acyltransferase activity, transferring groups other than amino-acyl groups"/>
    <property type="evidence" value="ECO:0007669"/>
    <property type="project" value="InterPro"/>
</dbReference>
<dbReference type="Pfam" id="PF00583">
    <property type="entry name" value="Acetyltransf_1"/>
    <property type="match status" value="1"/>
</dbReference>
<sequence length="169" mass="19316">MEIREMNHGEIEAVRQLRLKSYIEYKKLVSKEHWEVLERTLISENDLKSDVKIYVAEMDNVIVGSVVLFPASVRAYDWSDSVQEYPEIRLLSVNPDIRGKGIGAALVDHCLEVSKKGNEQHIGLHTASFMEKALLLYEKKGFVRLPEKDLEPMNDGIVVKGFIMDLKNS</sequence>
<dbReference type="CDD" id="cd04301">
    <property type="entry name" value="NAT_SF"/>
    <property type="match status" value="1"/>
</dbReference>
<dbReference type="PANTHER" id="PTHR43800">
    <property type="entry name" value="PEPTIDYL-LYSINE N-ACETYLTRANSFERASE YJAB"/>
    <property type="match status" value="1"/>
</dbReference>
<proteinExistence type="predicted"/>
<dbReference type="InterPro" id="IPR016181">
    <property type="entry name" value="Acyl_CoA_acyltransferase"/>
</dbReference>
<dbReference type="EMBL" id="FOCD01000002">
    <property type="protein sequence ID" value="SEN20141.1"/>
    <property type="molecule type" value="Genomic_DNA"/>
</dbReference>
<evidence type="ECO:0000313" key="4">
    <source>
        <dbReference type="EMBL" id="SEN20141.1"/>
    </source>
</evidence>
<dbReference type="PANTHER" id="PTHR43800:SF1">
    <property type="entry name" value="PEPTIDYL-LYSINE N-ACETYLTRANSFERASE YJAB"/>
    <property type="match status" value="1"/>
</dbReference>
<evidence type="ECO:0000256" key="1">
    <source>
        <dbReference type="ARBA" id="ARBA00022679"/>
    </source>
</evidence>
<dbReference type="PROSITE" id="PS51186">
    <property type="entry name" value="GNAT"/>
    <property type="match status" value="1"/>
</dbReference>
<evidence type="ECO:0000313" key="5">
    <source>
        <dbReference type="Proteomes" id="UP000199735"/>
    </source>
</evidence>
<protein>
    <submittedName>
        <fullName evidence="4">Predicted N-acetyltransferase YhbS</fullName>
    </submittedName>
</protein>
<organism evidence="4 5">
    <name type="scientific">Terribacillus saccharophilus</name>
    <dbReference type="NCBI Taxonomy" id="361277"/>
    <lineage>
        <taxon>Bacteria</taxon>
        <taxon>Bacillati</taxon>
        <taxon>Bacillota</taxon>
        <taxon>Bacilli</taxon>
        <taxon>Bacillales</taxon>
        <taxon>Bacillaceae</taxon>
        <taxon>Terribacillus</taxon>
    </lineage>
</organism>
<dbReference type="RefSeq" id="WP_093880362.1">
    <property type="nucleotide sequence ID" value="NZ_FOCD01000002.1"/>
</dbReference>
<keyword evidence="1" id="KW-0808">Transferase</keyword>
<dbReference type="Proteomes" id="UP000199735">
    <property type="component" value="Unassembled WGS sequence"/>
</dbReference>
<accession>A0AAX2EEV7</accession>
<evidence type="ECO:0000256" key="2">
    <source>
        <dbReference type="ARBA" id="ARBA00023315"/>
    </source>
</evidence>
<keyword evidence="2" id="KW-0012">Acyltransferase</keyword>
<dbReference type="AlphaFoldDB" id="A0AAX2EEV7"/>
<name>A0AAX2EEV7_9BACI</name>
<comment type="caution">
    <text evidence="4">The sequence shown here is derived from an EMBL/GenBank/DDBJ whole genome shotgun (WGS) entry which is preliminary data.</text>
</comment>
<dbReference type="Gene3D" id="3.40.630.30">
    <property type="match status" value="1"/>
</dbReference>
<gene>
    <name evidence="4" type="ORF">SAMN04489762_1682</name>
</gene>
<dbReference type="InterPro" id="IPR000182">
    <property type="entry name" value="GNAT_dom"/>
</dbReference>
<evidence type="ECO:0000259" key="3">
    <source>
        <dbReference type="PROSITE" id="PS51186"/>
    </source>
</evidence>
<dbReference type="SUPFAM" id="SSF55729">
    <property type="entry name" value="Acyl-CoA N-acyltransferases (Nat)"/>
    <property type="match status" value="1"/>
</dbReference>